<dbReference type="EMBL" id="CP143787">
    <property type="protein sequence ID" value="WVN88098.1"/>
    <property type="molecule type" value="Genomic_DNA"/>
</dbReference>
<keyword evidence="10" id="KW-0539">Nucleus</keyword>
<evidence type="ECO:0000256" key="5">
    <source>
        <dbReference type="ARBA" id="ARBA00022490"/>
    </source>
</evidence>
<evidence type="ECO:0000256" key="10">
    <source>
        <dbReference type="ARBA" id="ARBA00023242"/>
    </source>
</evidence>
<sequence length="591" mass="65153">MFAVTVVPPSSNQTSLEVNSYPTNHKQLTQEAMDLDEDEYGGAGPSRRSVITPGEVITSSKEFMRGHGTYIEDSDVIASVAGTIERVNKLISVRATRSRYNPEVGDLVIGRIVEVGAQRWRVDAKGRQDAVLMLSSVNLPGGVQRRKIESDALKMREFLAEGDLLVAEVQAFFGDGAMSLHTRSLKYGKLRNGFLINVPPQLIRRLKSHFYHIPPPCGPTGVDVILGLNGYVWVSNGTSQEKREGGEGFDSEGVYSNQNDDITPEGRQAISLIANVIKFLANEGIPLTDTLIGEAYAWVQVNVPPGSGPLEEKVAKRLLDEVNISRLIVPVAIGATVIQSSLYDVPGGYRAVLFDRFSGVKPNASNEGTHFLIPWLQKAILYDVRIKPRNISTTTGSKDMQMVSLTLRVMSRPDIKHLPKIYQSLGLDYDERVLPSIGNEVLKATVAQFDASELITNREIVSARIRDDLLNRAKEFHIQLEDVSITHMTFGKEFTTAVEQKQIAQQDAERAKFIVEKAEQLRQAAVIRAEGEAEAANTISKALNKAGDAFVQFRRIETSREIANTLSQNKNVSYVPAANGNMLLQVPSQQQ</sequence>
<dbReference type="GeneID" id="91087509"/>
<dbReference type="Gene3D" id="3.30.479.30">
    <property type="entry name" value="Band 7 domain"/>
    <property type="match status" value="1"/>
</dbReference>
<evidence type="ECO:0000256" key="14">
    <source>
        <dbReference type="ARBA" id="ARBA00083627"/>
    </source>
</evidence>
<dbReference type="InterPro" id="IPR001107">
    <property type="entry name" value="Band_7"/>
</dbReference>
<evidence type="ECO:0000256" key="9">
    <source>
        <dbReference type="ARBA" id="ARBA00022884"/>
    </source>
</evidence>
<evidence type="ECO:0000256" key="6">
    <source>
        <dbReference type="ARBA" id="ARBA00022552"/>
    </source>
</evidence>
<evidence type="ECO:0000256" key="12">
    <source>
        <dbReference type="ARBA" id="ARBA00063049"/>
    </source>
</evidence>
<dbReference type="GO" id="GO:0006364">
    <property type="term" value="P:rRNA processing"/>
    <property type="evidence" value="ECO:0007669"/>
    <property type="project" value="UniProtKB-KW"/>
</dbReference>
<keyword evidence="7" id="KW-0597">Phosphoprotein</keyword>
<reference evidence="16" key="3">
    <citation type="submission" date="2024-01" db="EMBL/GenBank/DDBJ databases">
        <authorList>
            <person name="Coelho M.A."/>
            <person name="David-Palma M."/>
            <person name="Shea T."/>
            <person name="Sun S."/>
            <person name="Cuomo C.A."/>
            <person name="Heitman J."/>
        </authorList>
    </citation>
    <scope>NUCLEOTIDE SEQUENCE</scope>
    <source>
        <strain evidence="16">CBS 7841</strain>
    </source>
</reference>
<feature type="domain" description="Band 7" evidence="15">
    <location>
        <begin position="341"/>
        <end position="502"/>
    </location>
</feature>
<dbReference type="SUPFAM" id="SSF117892">
    <property type="entry name" value="Band 7/SPFH domain"/>
    <property type="match status" value="1"/>
</dbReference>
<dbReference type="GO" id="GO:0016020">
    <property type="term" value="C:membrane"/>
    <property type="evidence" value="ECO:0007669"/>
    <property type="project" value="InterPro"/>
</dbReference>
<dbReference type="GO" id="GO:0071028">
    <property type="term" value="P:nuclear mRNA surveillance"/>
    <property type="evidence" value="ECO:0007669"/>
    <property type="project" value="UniProtKB-ARBA"/>
</dbReference>
<comment type="similarity">
    <text evidence="4">Belongs to the prohibitin family.</text>
</comment>
<dbReference type="InterPro" id="IPR000163">
    <property type="entry name" value="Prohibitin"/>
</dbReference>
<dbReference type="AlphaFoldDB" id="A0AAJ8JTA2"/>
<evidence type="ECO:0000259" key="15">
    <source>
        <dbReference type="SMART" id="SM00244"/>
    </source>
</evidence>
<dbReference type="SUPFAM" id="SSF50249">
    <property type="entry name" value="Nucleic acid-binding proteins"/>
    <property type="match status" value="1"/>
</dbReference>
<dbReference type="SMART" id="SM00244">
    <property type="entry name" value="PHB"/>
    <property type="match status" value="1"/>
</dbReference>
<name>A0AAJ8JTA2_9TREE</name>
<dbReference type="Proteomes" id="UP000094043">
    <property type="component" value="Chromosome 4"/>
</dbReference>
<proteinExistence type="inferred from homology"/>
<comment type="similarity">
    <text evidence="3">Belongs to the RRP4 family.</text>
</comment>
<evidence type="ECO:0000256" key="1">
    <source>
        <dbReference type="ARBA" id="ARBA00004496"/>
    </source>
</evidence>
<dbReference type="InterPro" id="IPR036612">
    <property type="entry name" value="KH_dom_type_1_sf"/>
</dbReference>
<accession>A0AAJ8JTA2</accession>
<reference evidence="16" key="1">
    <citation type="submission" date="2016-06" db="EMBL/GenBank/DDBJ databases">
        <authorList>
            <person name="Cuomo C."/>
            <person name="Litvintseva A."/>
            <person name="Heitman J."/>
            <person name="Chen Y."/>
            <person name="Sun S."/>
            <person name="Springer D."/>
            <person name="Dromer F."/>
            <person name="Young S."/>
            <person name="Zeng Q."/>
            <person name="Chapman S."/>
            <person name="Gujja S."/>
            <person name="Saif S."/>
            <person name="Birren B."/>
        </authorList>
    </citation>
    <scope>NUCLEOTIDE SEQUENCE</scope>
    <source>
        <strain evidence="16">CBS 7841</strain>
    </source>
</reference>
<dbReference type="GO" id="GO:0005730">
    <property type="term" value="C:nucleolus"/>
    <property type="evidence" value="ECO:0007669"/>
    <property type="project" value="UniProtKB-SubCell"/>
</dbReference>
<evidence type="ECO:0000256" key="13">
    <source>
        <dbReference type="ARBA" id="ARBA00071123"/>
    </source>
</evidence>
<dbReference type="RefSeq" id="XP_066068798.1">
    <property type="nucleotide sequence ID" value="XM_066212701.1"/>
</dbReference>
<dbReference type="InterPro" id="IPR048565">
    <property type="entry name" value="S1_RRP4"/>
</dbReference>
<dbReference type="InterPro" id="IPR004088">
    <property type="entry name" value="KH_dom_type_1"/>
</dbReference>
<evidence type="ECO:0000313" key="17">
    <source>
        <dbReference type="Proteomes" id="UP000094043"/>
    </source>
</evidence>
<evidence type="ECO:0000256" key="3">
    <source>
        <dbReference type="ARBA" id="ARBA00009155"/>
    </source>
</evidence>
<comment type="subcellular location">
    <subcellularLocation>
        <location evidence="1">Cytoplasm</location>
    </subcellularLocation>
    <subcellularLocation>
        <location evidence="2">Nucleus</location>
        <location evidence="2">Nucleolus</location>
    </subcellularLocation>
</comment>
<dbReference type="GO" id="GO:0000423">
    <property type="term" value="P:mitophagy"/>
    <property type="evidence" value="ECO:0007669"/>
    <property type="project" value="UniProtKB-ARBA"/>
</dbReference>
<evidence type="ECO:0000256" key="8">
    <source>
        <dbReference type="ARBA" id="ARBA00022835"/>
    </source>
</evidence>
<dbReference type="Pfam" id="PF14382">
    <property type="entry name" value="ECR1_N"/>
    <property type="match status" value="1"/>
</dbReference>
<keyword evidence="5" id="KW-0963">Cytoplasm</keyword>
<dbReference type="Pfam" id="PF15985">
    <property type="entry name" value="KH_6"/>
    <property type="match status" value="1"/>
</dbReference>
<dbReference type="GO" id="GO:0003723">
    <property type="term" value="F:RNA binding"/>
    <property type="evidence" value="ECO:0007669"/>
    <property type="project" value="UniProtKB-KW"/>
</dbReference>
<dbReference type="FunFam" id="2.40.50.140:FF:000038">
    <property type="entry name" value="Exosome complex component RRP4"/>
    <property type="match status" value="1"/>
</dbReference>
<keyword evidence="9" id="KW-0694">RNA-binding</keyword>
<keyword evidence="17" id="KW-1185">Reference proteome</keyword>
<keyword evidence="8" id="KW-0271">Exosome</keyword>
<dbReference type="FunFam" id="2.40.50.100:FF:000022">
    <property type="entry name" value="Exosome complex component RRP4"/>
    <property type="match status" value="1"/>
</dbReference>
<dbReference type="InterPro" id="IPR012340">
    <property type="entry name" value="NA-bd_OB-fold"/>
</dbReference>
<dbReference type="GO" id="GO:0005739">
    <property type="term" value="C:mitochondrion"/>
    <property type="evidence" value="ECO:0007669"/>
    <property type="project" value="TreeGrafter"/>
</dbReference>
<dbReference type="PRINTS" id="PR00679">
    <property type="entry name" value="PROHIBITIN"/>
</dbReference>
<organism evidence="16 17">
    <name type="scientific">Cryptococcus depauperatus CBS 7841</name>
    <dbReference type="NCBI Taxonomy" id="1295531"/>
    <lineage>
        <taxon>Eukaryota</taxon>
        <taxon>Fungi</taxon>
        <taxon>Dikarya</taxon>
        <taxon>Basidiomycota</taxon>
        <taxon>Agaricomycotina</taxon>
        <taxon>Tremellomycetes</taxon>
        <taxon>Tremellales</taxon>
        <taxon>Cryptococcaceae</taxon>
        <taxon>Cryptococcus</taxon>
    </lineage>
</organism>
<dbReference type="KEGG" id="cdep:91087509"/>
<evidence type="ECO:0000256" key="11">
    <source>
        <dbReference type="ARBA" id="ARBA00032383"/>
    </source>
</evidence>
<evidence type="ECO:0000256" key="2">
    <source>
        <dbReference type="ARBA" id="ARBA00004604"/>
    </source>
</evidence>
<evidence type="ECO:0000256" key="4">
    <source>
        <dbReference type="ARBA" id="ARBA00009658"/>
    </source>
</evidence>
<dbReference type="FunFam" id="3.30.479.30:FF:000001">
    <property type="entry name" value="Prohibitin 2"/>
    <property type="match status" value="1"/>
</dbReference>
<dbReference type="CDD" id="cd22525">
    <property type="entry name" value="KH-I_Rrp4_eukar"/>
    <property type="match status" value="1"/>
</dbReference>
<dbReference type="CDD" id="cd05789">
    <property type="entry name" value="S1_Rrp4"/>
    <property type="match status" value="1"/>
</dbReference>
<dbReference type="Pfam" id="PF01145">
    <property type="entry name" value="Band_7"/>
    <property type="match status" value="1"/>
</dbReference>
<reference evidence="16" key="2">
    <citation type="journal article" date="2022" name="Elife">
        <title>Obligate sexual reproduction of a homothallic fungus closely related to the Cryptococcus pathogenic species complex.</title>
        <authorList>
            <person name="Passer A.R."/>
            <person name="Clancey S.A."/>
            <person name="Shea T."/>
            <person name="David-Palma M."/>
            <person name="Averette A.F."/>
            <person name="Boekhout T."/>
            <person name="Porcel B.M."/>
            <person name="Nowrousian M."/>
            <person name="Cuomo C.A."/>
            <person name="Sun S."/>
            <person name="Heitman J."/>
            <person name="Coelho M.A."/>
        </authorList>
    </citation>
    <scope>NUCLEOTIDE SEQUENCE</scope>
    <source>
        <strain evidence="16">CBS 7841</strain>
    </source>
</reference>
<dbReference type="GO" id="GO:0007005">
    <property type="term" value="P:mitochondrion organization"/>
    <property type="evidence" value="ECO:0007669"/>
    <property type="project" value="TreeGrafter"/>
</dbReference>
<evidence type="ECO:0000313" key="16">
    <source>
        <dbReference type="EMBL" id="WVN88098.1"/>
    </source>
</evidence>
<dbReference type="CDD" id="cd03401">
    <property type="entry name" value="SPFH_prohibitin"/>
    <property type="match status" value="1"/>
</dbReference>
<protein>
    <recommendedName>
        <fullName evidence="13">Exosome complex component RRP4</fullName>
    </recommendedName>
    <alternativeName>
        <fullName evidence="14">Exosome component 2</fullName>
    </alternativeName>
    <alternativeName>
        <fullName evidence="11">Ribosomal RNA-processing protein 4</fullName>
    </alternativeName>
</protein>
<dbReference type="PANTHER" id="PTHR23222:SF0">
    <property type="entry name" value="PROHIBITIN 1"/>
    <property type="match status" value="1"/>
</dbReference>
<comment type="subunit">
    <text evidence="12">Component of the RNA exosome core complex (Exo-9), composed of EXOSC1, EXOSC2, EXOSC3, EXOSC4, EXOSC5, EXOSC6, EXOSC7, EXOSC8 and EXOSC9; within the complex interacts with EXOSC4 and EXOSC7. The catalytically inactive RNA exosome core complex (Exo-9) associates with the catalytic subunit EXOSC10/RRP6. Exo-9 may associate with DIS3 to form the nucleolar exosome complex, or DIS3L to form the cytoplasmic exosome complex. Exo-9 is formed by a hexameric base ring consisting of the heterodimers EXOSC4-EXOSC9, EXOSC5-EXOSC8 and EXOSC6-EXOSC7, and a cap ring consisting of EXOSC1, EXOSC2 and EXOSC3. The RNA exosome complex associates with cofactors C1D/RRP47, MPHOSPH6/MPP6 and MTREX/MTR4. Interacts with GTPBP1. Interacts with ZFP36L1 (via N-terminus).</text>
</comment>
<dbReference type="SUPFAM" id="SSF54791">
    <property type="entry name" value="Eukaryotic type KH-domain (KH-domain type I)"/>
    <property type="match status" value="1"/>
</dbReference>
<dbReference type="InterPro" id="IPR036013">
    <property type="entry name" value="Band_7/SPFH_dom_sf"/>
</dbReference>
<evidence type="ECO:0000256" key="7">
    <source>
        <dbReference type="ARBA" id="ARBA00022553"/>
    </source>
</evidence>
<dbReference type="Pfam" id="PF21266">
    <property type="entry name" value="S1_RRP4"/>
    <property type="match status" value="1"/>
</dbReference>
<dbReference type="InterPro" id="IPR025721">
    <property type="entry name" value="Exosome_cplx_N_dom"/>
</dbReference>
<keyword evidence="6" id="KW-0698">rRNA processing</keyword>
<dbReference type="SUPFAM" id="SSF110324">
    <property type="entry name" value="Ribosomal L27 protein-like"/>
    <property type="match status" value="1"/>
</dbReference>
<dbReference type="Gene3D" id="2.40.50.100">
    <property type="match status" value="1"/>
</dbReference>
<gene>
    <name evidence="16" type="ORF">L203_103298</name>
</gene>
<dbReference type="Gene3D" id="2.40.50.140">
    <property type="entry name" value="Nucleic acid-binding proteins"/>
    <property type="match status" value="1"/>
</dbReference>
<dbReference type="PANTHER" id="PTHR23222">
    <property type="entry name" value="PROHIBITIN"/>
    <property type="match status" value="1"/>
</dbReference>
<dbReference type="GO" id="GO:0000176">
    <property type="term" value="C:nuclear exosome (RNase complex)"/>
    <property type="evidence" value="ECO:0007669"/>
    <property type="project" value="UniProtKB-ARBA"/>
</dbReference>